<evidence type="ECO:0000256" key="1">
    <source>
        <dbReference type="SAM" id="MobiDB-lite"/>
    </source>
</evidence>
<protein>
    <submittedName>
        <fullName evidence="2">Uncharacterized protein</fullName>
    </submittedName>
</protein>
<gene>
    <name evidence="2" type="ORF">AVDCRST_MAG40-781</name>
</gene>
<dbReference type="AlphaFoldDB" id="A0A6J4KLG7"/>
<sequence>MRATSRRIRVHLRDLRSKALTEHTATAELKTSVGPAPVEPERAPL</sequence>
<feature type="region of interest" description="Disordered" evidence="1">
    <location>
        <begin position="19"/>
        <end position="45"/>
    </location>
</feature>
<accession>A0A6J4KLG7</accession>
<reference evidence="2" key="1">
    <citation type="submission" date="2020-02" db="EMBL/GenBank/DDBJ databases">
        <authorList>
            <person name="Meier V. D."/>
        </authorList>
    </citation>
    <scope>NUCLEOTIDE SEQUENCE</scope>
    <source>
        <strain evidence="2">AVDCRST_MAG40</strain>
    </source>
</reference>
<evidence type="ECO:0000313" key="2">
    <source>
        <dbReference type="EMBL" id="CAA9307774.1"/>
    </source>
</evidence>
<organism evidence="2">
    <name type="scientific">uncultured Gemmatimonadaceae bacterium</name>
    <dbReference type="NCBI Taxonomy" id="246130"/>
    <lineage>
        <taxon>Bacteria</taxon>
        <taxon>Pseudomonadati</taxon>
        <taxon>Gemmatimonadota</taxon>
        <taxon>Gemmatimonadia</taxon>
        <taxon>Gemmatimonadales</taxon>
        <taxon>Gemmatimonadaceae</taxon>
        <taxon>environmental samples</taxon>
    </lineage>
</organism>
<name>A0A6J4KLG7_9BACT</name>
<dbReference type="EMBL" id="CADCTX010000226">
    <property type="protein sequence ID" value="CAA9307774.1"/>
    <property type="molecule type" value="Genomic_DNA"/>
</dbReference>
<proteinExistence type="predicted"/>